<dbReference type="Proteomes" id="UP000203826">
    <property type="component" value="Segment"/>
</dbReference>
<dbReference type="KEGG" id="vg:26049106"/>
<evidence type="ECO:0000313" key="3">
    <source>
        <dbReference type="Proteomes" id="UP000203826"/>
    </source>
</evidence>
<sequence>MFYDITLWVITSLILIILIHYLFNFFKDTLTTPKIKDLIQEPLMRYKNIENITNIPNSTNNSSNNSNNNNNIIGTTSIEEIIDNKDFKNNNENDMKSELKNFFNELKQQNSNNNFTNNFNEKLYSEIR</sequence>
<keyword evidence="1" id="KW-0812">Transmembrane</keyword>
<evidence type="ECO:0000313" key="2">
    <source>
        <dbReference type="EMBL" id="ALH23145.1"/>
    </source>
</evidence>
<reference evidence="2 3" key="1">
    <citation type="journal article" date="2015" name="Genome Announc.">
        <title>The 474-Kilobase-Pair Complete Genome Sequence of CeV-01B, a Virus Infecting Haptolina (Chrysochromulina) ericina (Prymnesiophyceae).</title>
        <authorList>
            <person name="Gallot-Lavallee L."/>
            <person name="Pagarete A."/>
            <person name="Legendre M."/>
            <person name="Santini S."/>
            <person name="Sandaa R.A."/>
            <person name="Himmelbauer H."/>
            <person name="Ogata H."/>
            <person name="Bratbak G."/>
            <person name="Claverie J.M."/>
        </authorList>
    </citation>
    <scope>NUCLEOTIDE SEQUENCE [LARGE SCALE GENOMIC DNA]</scope>
    <source>
        <strain evidence="2">CeV-01B</strain>
    </source>
</reference>
<keyword evidence="1" id="KW-1133">Transmembrane helix</keyword>
<evidence type="ECO:0000256" key="1">
    <source>
        <dbReference type="SAM" id="Phobius"/>
    </source>
</evidence>
<keyword evidence="1" id="KW-0472">Membrane</keyword>
<feature type="transmembrane region" description="Helical" evidence="1">
    <location>
        <begin position="6"/>
        <end position="26"/>
    </location>
</feature>
<dbReference type="EMBL" id="KT820662">
    <property type="protein sequence ID" value="ALH23145.1"/>
    <property type="molecule type" value="Genomic_DNA"/>
</dbReference>
<gene>
    <name evidence="2" type="ORF">ceV_239</name>
</gene>
<protein>
    <submittedName>
        <fullName evidence="2">Uncharacterized protein</fullName>
    </submittedName>
</protein>
<keyword evidence="3" id="KW-1185">Reference proteome</keyword>
<accession>A0A0N7G7L8</accession>
<organism evidence="2 3">
    <name type="scientific">Chrysochromulina ericina virus CeV-01B</name>
    <dbReference type="NCBI Taxonomy" id="3070830"/>
    <lineage>
        <taxon>Viruses</taxon>
        <taxon>Varidnaviria</taxon>
        <taxon>Bamfordvirae</taxon>
        <taxon>Nucleocytoviricota</taxon>
        <taxon>Megaviricetes</taxon>
        <taxon>Imitervirales</taxon>
        <taxon>Mesomimiviridae</taxon>
        <taxon>Tethysvirus</taxon>
        <taxon>Tethysvirus raunefjordenense</taxon>
    </lineage>
</organism>
<name>A0A0N7G7L8_9VIRU</name>
<proteinExistence type="predicted"/>